<reference evidence="1 2" key="1">
    <citation type="journal article" date="2023" name="Plants (Basel)">
        <title>Bridging the Gap: Combining Genomics and Transcriptomics Approaches to Understand Stylosanthes scabra, an Orphan Legume from the Brazilian Caatinga.</title>
        <authorList>
            <person name="Ferreira-Neto J.R.C."/>
            <person name="da Silva M.D."/>
            <person name="Binneck E."/>
            <person name="de Melo N.F."/>
            <person name="da Silva R.H."/>
            <person name="de Melo A.L.T.M."/>
            <person name="Pandolfi V."/>
            <person name="Bustamante F.O."/>
            <person name="Brasileiro-Vidal A.C."/>
            <person name="Benko-Iseppon A.M."/>
        </authorList>
    </citation>
    <scope>NUCLEOTIDE SEQUENCE [LARGE SCALE GENOMIC DNA]</scope>
    <source>
        <tissue evidence="1">Leaves</tissue>
    </source>
</reference>
<comment type="caution">
    <text evidence="1">The sequence shown here is derived from an EMBL/GenBank/DDBJ whole genome shotgun (WGS) entry which is preliminary data.</text>
</comment>
<dbReference type="EMBL" id="JASCZI010000022">
    <property type="protein sequence ID" value="MED6106952.1"/>
    <property type="molecule type" value="Genomic_DNA"/>
</dbReference>
<protein>
    <submittedName>
        <fullName evidence="1">Uncharacterized protein</fullName>
    </submittedName>
</protein>
<gene>
    <name evidence="1" type="ORF">PIB30_009560</name>
</gene>
<organism evidence="1 2">
    <name type="scientific">Stylosanthes scabra</name>
    <dbReference type="NCBI Taxonomy" id="79078"/>
    <lineage>
        <taxon>Eukaryota</taxon>
        <taxon>Viridiplantae</taxon>
        <taxon>Streptophyta</taxon>
        <taxon>Embryophyta</taxon>
        <taxon>Tracheophyta</taxon>
        <taxon>Spermatophyta</taxon>
        <taxon>Magnoliopsida</taxon>
        <taxon>eudicotyledons</taxon>
        <taxon>Gunneridae</taxon>
        <taxon>Pentapetalae</taxon>
        <taxon>rosids</taxon>
        <taxon>fabids</taxon>
        <taxon>Fabales</taxon>
        <taxon>Fabaceae</taxon>
        <taxon>Papilionoideae</taxon>
        <taxon>50 kb inversion clade</taxon>
        <taxon>dalbergioids sensu lato</taxon>
        <taxon>Dalbergieae</taxon>
        <taxon>Pterocarpus clade</taxon>
        <taxon>Stylosanthes</taxon>
    </lineage>
</organism>
<keyword evidence="2" id="KW-1185">Reference proteome</keyword>
<accession>A0ABU6Q551</accession>
<evidence type="ECO:0000313" key="1">
    <source>
        <dbReference type="EMBL" id="MED6106952.1"/>
    </source>
</evidence>
<proteinExistence type="predicted"/>
<dbReference type="Proteomes" id="UP001341840">
    <property type="component" value="Unassembled WGS sequence"/>
</dbReference>
<evidence type="ECO:0000313" key="2">
    <source>
        <dbReference type="Proteomes" id="UP001341840"/>
    </source>
</evidence>
<name>A0ABU6Q551_9FABA</name>
<sequence>MCGISVVPWLQLPMTLCTGFDIEGIRHMGQLELEFLFHRADIIKCHLSHTFITPPATIVSLFCPASDAALFPPPQEFQDVVRLERSDLRPVELVDTYNCTLSVDE</sequence>